<keyword evidence="2" id="KW-1003">Cell membrane</keyword>
<dbReference type="PANTHER" id="PTHR40277">
    <property type="entry name" value="BLL5419 PROTEIN"/>
    <property type="match status" value="1"/>
</dbReference>
<reference evidence="7" key="1">
    <citation type="submission" date="2023-07" db="EMBL/GenBank/DDBJ databases">
        <title>Genomic Encyclopedia of Type Strains, Phase IV (KMG-IV): sequencing the most valuable type-strain genomes for metagenomic binning, comparative biology and taxonomic classification.</title>
        <authorList>
            <person name="Goeker M."/>
        </authorList>
    </citation>
    <scope>NUCLEOTIDE SEQUENCE</scope>
    <source>
        <strain evidence="7">DSM 21202</strain>
    </source>
</reference>
<dbReference type="Pfam" id="PF03706">
    <property type="entry name" value="LPG_synthase_TM"/>
    <property type="match status" value="1"/>
</dbReference>
<evidence type="ECO:0000256" key="1">
    <source>
        <dbReference type="ARBA" id="ARBA00004651"/>
    </source>
</evidence>
<evidence type="ECO:0000256" key="2">
    <source>
        <dbReference type="ARBA" id="ARBA00022475"/>
    </source>
</evidence>
<feature type="transmembrane region" description="Helical" evidence="6">
    <location>
        <begin position="135"/>
        <end position="153"/>
    </location>
</feature>
<keyword evidence="8" id="KW-1185">Reference proteome</keyword>
<comment type="caution">
    <text evidence="7">The sequence shown here is derived from an EMBL/GenBank/DDBJ whole genome shotgun (WGS) entry which is preliminary data.</text>
</comment>
<accession>A0AAE4ATI4</accession>
<keyword evidence="3 6" id="KW-0812">Transmembrane</keyword>
<dbReference type="Proteomes" id="UP001229244">
    <property type="component" value="Unassembled WGS sequence"/>
</dbReference>
<dbReference type="PANTHER" id="PTHR40277:SF1">
    <property type="entry name" value="BLL5419 PROTEIN"/>
    <property type="match status" value="1"/>
</dbReference>
<evidence type="ECO:0000256" key="5">
    <source>
        <dbReference type="ARBA" id="ARBA00023136"/>
    </source>
</evidence>
<feature type="transmembrane region" description="Helical" evidence="6">
    <location>
        <begin position="12"/>
        <end position="34"/>
    </location>
</feature>
<keyword evidence="5 6" id="KW-0472">Membrane</keyword>
<dbReference type="GO" id="GO:0005886">
    <property type="term" value="C:plasma membrane"/>
    <property type="evidence" value="ECO:0007669"/>
    <property type="project" value="UniProtKB-SubCell"/>
</dbReference>
<evidence type="ECO:0000313" key="7">
    <source>
        <dbReference type="EMBL" id="MDQ0316200.1"/>
    </source>
</evidence>
<feature type="transmembrane region" description="Helical" evidence="6">
    <location>
        <begin position="165"/>
        <end position="185"/>
    </location>
</feature>
<feature type="transmembrane region" description="Helical" evidence="6">
    <location>
        <begin position="249"/>
        <end position="269"/>
    </location>
</feature>
<evidence type="ECO:0000313" key="8">
    <source>
        <dbReference type="Proteomes" id="UP001229244"/>
    </source>
</evidence>
<feature type="transmembrane region" description="Helical" evidence="6">
    <location>
        <begin position="218"/>
        <end position="237"/>
    </location>
</feature>
<dbReference type="InterPro" id="IPR022791">
    <property type="entry name" value="L-PG_synthase/AglD"/>
</dbReference>
<sequence length="339" mass="36742">MRTKESPRSRRFWTKIIIVGLQLTLSAVLLYVVLGRVSLSEVARNFSKVGVEAFVVAGGLLLLQIVVGSGRLWTALVLCGAKPTLLPVVHSCWLGQLLAQTPATIVGGDAARLLVLHRAKIQISQAASAVGLDRFFGLGTLLGLCLLTLWPLSQLIENEWHRTQLYIAMAAMFCGAVVFLLLALLPSHLIGNRFIRWVIRTAAFSLSVFKSWRYGIGIVGFGFLTHIINIVVMYELARRFGANLTFLETLVVVPIPLLLAGMPFSLGGWGLREGAISVAFALLQVPADVAVSTSIAYGALFLLVSLPGALVWMLPHLSSRAASVGETVHRDDPVDKEPQ</sequence>
<evidence type="ECO:0000256" key="4">
    <source>
        <dbReference type="ARBA" id="ARBA00022989"/>
    </source>
</evidence>
<dbReference type="EMBL" id="JAUSUL010000002">
    <property type="protein sequence ID" value="MDQ0316200.1"/>
    <property type="molecule type" value="Genomic_DNA"/>
</dbReference>
<organism evidence="7 8">
    <name type="scientific">Amorphus orientalis</name>
    <dbReference type="NCBI Taxonomy" id="649198"/>
    <lineage>
        <taxon>Bacteria</taxon>
        <taxon>Pseudomonadati</taxon>
        <taxon>Pseudomonadota</taxon>
        <taxon>Alphaproteobacteria</taxon>
        <taxon>Hyphomicrobiales</taxon>
        <taxon>Amorphaceae</taxon>
        <taxon>Amorphus</taxon>
    </lineage>
</organism>
<proteinExistence type="predicted"/>
<evidence type="ECO:0000256" key="6">
    <source>
        <dbReference type="SAM" id="Phobius"/>
    </source>
</evidence>
<feature type="transmembrane region" description="Helical" evidence="6">
    <location>
        <begin position="54"/>
        <end position="73"/>
    </location>
</feature>
<keyword evidence="4 6" id="KW-1133">Transmembrane helix</keyword>
<dbReference type="AlphaFoldDB" id="A0AAE4ATI4"/>
<evidence type="ECO:0000256" key="3">
    <source>
        <dbReference type="ARBA" id="ARBA00022692"/>
    </source>
</evidence>
<gene>
    <name evidence="7" type="ORF">J2S73_002657</name>
</gene>
<dbReference type="RefSeq" id="WP_306886029.1">
    <property type="nucleotide sequence ID" value="NZ_JAUSUL010000002.1"/>
</dbReference>
<feature type="transmembrane region" description="Helical" evidence="6">
    <location>
        <begin position="289"/>
        <end position="314"/>
    </location>
</feature>
<protein>
    <submittedName>
        <fullName evidence="7">Uncharacterized membrane protein YbhN (UPF0104 family)</fullName>
    </submittedName>
</protein>
<comment type="subcellular location">
    <subcellularLocation>
        <location evidence="1">Cell membrane</location>
        <topology evidence="1">Multi-pass membrane protein</topology>
    </subcellularLocation>
</comment>
<name>A0AAE4ATI4_9HYPH</name>